<reference evidence="1 2" key="1">
    <citation type="submission" date="2019-06" db="EMBL/GenBank/DDBJ databases">
        <authorList>
            <person name="Palmer J.M."/>
        </authorList>
    </citation>
    <scope>NUCLEOTIDE SEQUENCE [LARGE SCALE GENOMIC DNA]</scope>
    <source>
        <strain evidence="1 2">TWF106</strain>
    </source>
</reference>
<accession>A0A6G1MG25</accession>
<sequence length="172" mass="19234">MCVAYYIYAGCRCDQPDGKHVHIVYKNPHHGPEALVCGCQQTFLMQNQDGPCPFCLRQILLLVKLQQIIQETTPPGEPVVLDYRNRPVFYDADDPRGNMSAEEADEKRAKAQEHRMRRRIMFEATGVLEPGGSIPPGDPLESTNGVLQALTAMLGLENIAHENIFNILPDGF</sequence>
<comment type="caution">
    <text evidence="1">The sequence shown here is derived from an EMBL/GenBank/DDBJ whole genome shotgun (WGS) entry which is preliminary data.</text>
</comment>
<evidence type="ECO:0000313" key="2">
    <source>
        <dbReference type="Proteomes" id="UP000472727"/>
    </source>
</evidence>
<dbReference type="Proteomes" id="UP000472727">
    <property type="component" value="Unassembled WGS sequence"/>
</dbReference>
<proteinExistence type="predicted"/>
<name>A0A6G1MG25_ORBOL</name>
<dbReference type="EMBL" id="WIWS01000008">
    <property type="protein sequence ID" value="KAF3227125.1"/>
    <property type="molecule type" value="Genomic_DNA"/>
</dbReference>
<protein>
    <submittedName>
        <fullName evidence="1">Uncharacterized protein</fullName>
    </submittedName>
</protein>
<organism evidence="1 2">
    <name type="scientific">Orbilia oligospora</name>
    <name type="common">Nematode-trapping fungus</name>
    <name type="synonym">Arthrobotrys oligospora</name>
    <dbReference type="NCBI Taxonomy" id="2813651"/>
    <lineage>
        <taxon>Eukaryota</taxon>
        <taxon>Fungi</taxon>
        <taxon>Dikarya</taxon>
        <taxon>Ascomycota</taxon>
        <taxon>Pezizomycotina</taxon>
        <taxon>Orbiliomycetes</taxon>
        <taxon>Orbiliales</taxon>
        <taxon>Orbiliaceae</taxon>
        <taxon>Orbilia</taxon>
    </lineage>
</organism>
<evidence type="ECO:0000313" key="1">
    <source>
        <dbReference type="EMBL" id="KAF3227125.1"/>
    </source>
</evidence>
<dbReference type="AlphaFoldDB" id="A0A6G1MG25"/>
<gene>
    <name evidence="1" type="ORF">TWF106_010613</name>
</gene>